<name>A0ABV9XSM9_9PSEU</name>
<comment type="caution">
    <text evidence="1">The sequence shown here is derived from an EMBL/GenBank/DDBJ whole genome shotgun (WGS) entry which is preliminary data.</text>
</comment>
<dbReference type="EMBL" id="JBHSJB010000005">
    <property type="protein sequence ID" value="MFC5053121.1"/>
    <property type="molecule type" value="Genomic_DNA"/>
</dbReference>
<dbReference type="InterPro" id="IPR054058">
    <property type="entry name" value="HTH_67"/>
</dbReference>
<dbReference type="RefSeq" id="WP_344041451.1">
    <property type="nucleotide sequence ID" value="NZ_BAAAKE010000028.1"/>
</dbReference>
<sequence>MTTTPRDLWLRFETYHDVTYFTPESRAAADALGCKGGWMGYFGLRAAPLGAASPEVVAAAFFSFAPRKVARALPDAWEAASPERFLVARLEGVDGALRRMLGGADLAEAAELAVEAAAATPVEGRVLGAANRALPVPDEPHLALWQACTTLRESRGDGHVAALVAADLTACEALALFGADHDLEPAYLREARGWLEEEWDAAVDSLRSRGLLAEGQVGTGQVKTGLTPAGRALREEVERRTDEAAASPWRALGEDRTARFAELTTPVARRLGRLNDAMRANPMAIDPVRQLAG</sequence>
<organism evidence="1 2">
    <name type="scientific">Saccharothrix xinjiangensis</name>
    <dbReference type="NCBI Taxonomy" id="204798"/>
    <lineage>
        <taxon>Bacteria</taxon>
        <taxon>Bacillati</taxon>
        <taxon>Actinomycetota</taxon>
        <taxon>Actinomycetes</taxon>
        <taxon>Pseudonocardiales</taxon>
        <taxon>Pseudonocardiaceae</taxon>
        <taxon>Saccharothrix</taxon>
    </lineage>
</organism>
<reference evidence="2" key="1">
    <citation type="journal article" date="2019" name="Int. J. Syst. Evol. Microbiol.">
        <title>The Global Catalogue of Microorganisms (GCM) 10K type strain sequencing project: providing services to taxonomists for standard genome sequencing and annotation.</title>
        <authorList>
            <consortium name="The Broad Institute Genomics Platform"/>
            <consortium name="The Broad Institute Genome Sequencing Center for Infectious Disease"/>
            <person name="Wu L."/>
            <person name="Ma J."/>
        </authorList>
    </citation>
    <scope>NUCLEOTIDE SEQUENCE [LARGE SCALE GENOMIC DNA]</scope>
    <source>
        <strain evidence="2">KCTC 12848</strain>
    </source>
</reference>
<gene>
    <name evidence="1" type="ORF">ACFPFM_05035</name>
</gene>
<dbReference type="Proteomes" id="UP001595833">
    <property type="component" value="Unassembled WGS sequence"/>
</dbReference>
<keyword evidence="2" id="KW-1185">Reference proteome</keyword>
<protein>
    <recommendedName>
        <fullName evidence="3">SalK</fullName>
    </recommendedName>
</protein>
<dbReference type="NCBIfam" id="NF047719">
    <property type="entry name" value="SCO6745_fam_HTH"/>
    <property type="match status" value="1"/>
</dbReference>
<dbReference type="Pfam" id="PF21863">
    <property type="entry name" value="HTH_67"/>
    <property type="match status" value="1"/>
</dbReference>
<evidence type="ECO:0000313" key="1">
    <source>
        <dbReference type="EMBL" id="MFC5053121.1"/>
    </source>
</evidence>
<proteinExistence type="predicted"/>
<evidence type="ECO:0008006" key="3">
    <source>
        <dbReference type="Google" id="ProtNLM"/>
    </source>
</evidence>
<evidence type="ECO:0000313" key="2">
    <source>
        <dbReference type="Proteomes" id="UP001595833"/>
    </source>
</evidence>
<accession>A0ABV9XSM9</accession>